<protein>
    <submittedName>
        <fullName evidence="10">ABC transporter ATP-binding protein</fullName>
    </submittedName>
</protein>
<dbReference type="GO" id="GO:0005886">
    <property type="term" value="C:plasma membrane"/>
    <property type="evidence" value="ECO:0007669"/>
    <property type="project" value="UniProtKB-SubCell"/>
</dbReference>
<keyword evidence="11" id="KW-1185">Reference proteome</keyword>
<reference evidence="10 11" key="1">
    <citation type="submission" date="2020-07" db="EMBL/GenBank/DDBJ databases">
        <title>Vallitalea guaymasensis genome.</title>
        <authorList>
            <person name="Postec A."/>
        </authorList>
    </citation>
    <scope>NUCLEOTIDE SEQUENCE [LARGE SCALE GENOMIC DNA]</scope>
    <source>
        <strain evidence="10 11">Ra1766G1</strain>
    </source>
</reference>
<feature type="domain" description="ABC transporter" evidence="8">
    <location>
        <begin position="333"/>
        <end position="541"/>
    </location>
</feature>
<dbReference type="GO" id="GO:0034040">
    <property type="term" value="F:ATPase-coupled lipid transmembrane transporter activity"/>
    <property type="evidence" value="ECO:0007669"/>
    <property type="project" value="TreeGrafter"/>
</dbReference>
<feature type="domain" description="ABC transmembrane type-1" evidence="9">
    <location>
        <begin position="34"/>
        <end position="286"/>
    </location>
</feature>
<organism evidence="10 11">
    <name type="scientific">Vallitalea guaymasensis</name>
    <dbReference type="NCBI Taxonomy" id="1185412"/>
    <lineage>
        <taxon>Bacteria</taxon>
        <taxon>Bacillati</taxon>
        <taxon>Bacillota</taxon>
        <taxon>Clostridia</taxon>
        <taxon>Lachnospirales</taxon>
        <taxon>Vallitaleaceae</taxon>
        <taxon>Vallitalea</taxon>
    </lineage>
</organism>
<dbReference type="SUPFAM" id="SSF52540">
    <property type="entry name" value="P-loop containing nucleoside triphosphate hydrolases"/>
    <property type="match status" value="1"/>
</dbReference>
<evidence type="ECO:0000256" key="6">
    <source>
        <dbReference type="ARBA" id="ARBA00023136"/>
    </source>
</evidence>
<dbReference type="AlphaFoldDB" id="A0A8J8MBF8"/>
<dbReference type="CDD" id="cd07346">
    <property type="entry name" value="ABC_6TM_exporters"/>
    <property type="match status" value="1"/>
</dbReference>
<evidence type="ECO:0000256" key="4">
    <source>
        <dbReference type="ARBA" id="ARBA00022840"/>
    </source>
</evidence>
<dbReference type="InterPro" id="IPR027417">
    <property type="entry name" value="P-loop_NTPase"/>
</dbReference>
<evidence type="ECO:0000313" key="10">
    <source>
        <dbReference type="EMBL" id="QUH29817.1"/>
    </source>
</evidence>
<dbReference type="KEGG" id="vgu:HYG85_13220"/>
<evidence type="ECO:0000313" key="11">
    <source>
        <dbReference type="Proteomes" id="UP000677305"/>
    </source>
</evidence>
<proteinExistence type="predicted"/>
<name>A0A8J8MBF8_9FIRM</name>
<dbReference type="PROSITE" id="PS00211">
    <property type="entry name" value="ABC_TRANSPORTER_1"/>
    <property type="match status" value="1"/>
</dbReference>
<keyword evidence="2 7" id="KW-0812">Transmembrane</keyword>
<dbReference type="GO" id="GO:0005524">
    <property type="term" value="F:ATP binding"/>
    <property type="evidence" value="ECO:0007669"/>
    <property type="project" value="UniProtKB-KW"/>
</dbReference>
<evidence type="ECO:0000259" key="8">
    <source>
        <dbReference type="PROSITE" id="PS50893"/>
    </source>
</evidence>
<accession>A0A8J8MBF8</accession>
<dbReference type="Gene3D" id="1.20.1560.10">
    <property type="entry name" value="ABC transporter type 1, transmembrane domain"/>
    <property type="match status" value="1"/>
</dbReference>
<evidence type="ECO:0000256" key="2">
    <source>
        <dbReference type="ARBA" id="ARBA00022692"/>
    </source>
</evidence>
<dbReference type="InterPro" id="IPR003439">
    <property type="entry name" value="ABC_transporter-like_ATP-bd"/>
</dbReference>
<comment type="subcellular location">
    <subcellularLocation>
        <location evidence="1">Cell membrane</location>
        <topology evidence="1">Multi-pass membrane protein</topology>
    </subcellularLocation>
</comment>
<feature type="transmembrane region" description="Helical" evidence="7">
    <location>
        <begin position="21"/>
        <end position="39"/>
    </location>
</feature>
<dbReference type="SMART" id="SM00382">
    <property type="entry name" value="AAA"/>
    <property type="match status" value="1"/>
</dbReference>
<dbReference type="EMBL" id="CP058561">
    <property type="protein sequence ID" value="QUH29817.1"/>
    <property type="molecule type" value="Genomic_DNA"/>
</dbReference>
<dbReference type="PANTHER" id="PTHR24221">
    <property type="entry name" value="ATP-BINDING CASSETTE SUB-FAMILY B"/>
    <property type="match status" value="1"/>
</dbReference>
<keyword evidence="5 7" id="KW-1133">Transmembrane helix</keyword>
<keyword evidence="4 10" id="KW-0067">ATP-binding</keyword>
<dbReference type="PROSITE" id="PS50929">
    <property type="entry name" value="ABC_TM1F"/>
    <property type="match status" value="1"/>
</dbReference>
<dbReference type="PROSITE" id="PS50893">
    <property type="entry name" value="ABC_TRANSPORTER_2"/>
    <property type="match status" value="1"/>
</dbReference>
<evidence type="ECO:0000256" key="1">
    <source>
        <dbReference type="ARBA" id="ARBA00004651"/>
    </source>
</evidence>
<dbReference type="InterPro" id="IPR036640">
    <property type="entry name" value="ABC1_TM_sf"/>
</dbReference>
<evidence type="ECO:0000259" key="9">
    <source>
        <dbReference type="PROSITE" id="PS50929"/>
    </source>
</evidence>
<dbReference type="PANTHER" id="PTHR24221:SF654">
    <property type="entry name" value="ATP-BINDING CASSETTE SUB-FAMILY B MEMBER 6"/>
    <property type="match status" value="1"/>
</dbReference>
<dbReference type="Pfam" id="PF00664">
    <property type="entry name" value="ABC_membrane"/>
    <property type="match status" value="1"/>
</dbReference>
<feature type="transmembrane region" description="Helical" evidence="7">
    <location>
        <begin position="138"/>
        <end position="156"/>
    </location>
</feature>
<dbReference type="InterPro" id="IPR017871">
    <property type="entry name" value="ABC_transporter-like_CS"/>
</dbReference>
<dbReference type="RefSeq" id="WP_212690071.1">
    <property type="nucleotide sequence ID" value="NZ_CP058561.1"/>
</dbReference>
<feature type="transmembrane region" description="Helical" evidence="7">
    <location>
        <begin position="259"/>
        <end position="283"/>
    </location>
</feature>
<keyword evidence="3" id="KW-0547">Nucleotide-binding</keyword>
<dbReference type="InterPro" id="IPR011527">
    <property type="entry name" value="ABC1_TM_dom"/>
</dbReference>
<dbReference type="Pfam" id="PF00005">
    <property type="entry name" value="ABC_tran"/>
    <property type="match status" value="1"/>
</dbReference>
<feature type="transmembrane region" description="Helical" evidence="7">
    <location>
        <begin position="59"/>
        <end position="85"/>
    </location>
</feature>
<keyword evidence="6 7" id="KW-0472">Membrane</keyword>
<dbReference type="InterPro" id="IPR003593">
    <property type="entry name" value="AAA+_ATPase"/>
</dbReference>
<dbReference type="InterPro" id="IPR039421">
    <property type="entry name" value="Type_1_exporter"/>
</dbReference>
<dbReference type="Proteomes" id="UP000677305">
    <property type="component" value="Chromosome"/>
</dbReference>
<feature type="transmembrane region" description="Helical" evidence="7">
    <location>
        <begin position="162"/>
        <end position="180"/>
    </location>
</feature>
<dbReference type="SUPFAM" id="SSF90123">
    <property type="entry name" value="ABC transporter transmembrane region"/>
    <property type="match status" value="1"/>
</dbReference>
<evidence type="ECO:0000256" key="3">
    <source>
        <dbReference type="ARBA" id="ARBA00022741"/>
    </source>
</evidence>
<dbReference type="GO" id="GO:0140359">
    <property type="term" value="F:ABC-type transporter activity"/>
    <property type="evidence" value="ECO:0007669"/>
    <property type="project" value="InterPro"/>
</dbReference>
<evidence type="ECO:0000256" key="5">
    <source>
        <dbReference type="ARBA" id="ARBA00022989"/>
    </source>
</evidence>
<dbReference type="GO" id="GO:0016887">
    <property type="term" value="F:ATP hydrolysis activity"/>
    <property type="evidence" value="ECO:0007669"/>
    <property type="project" value="InterPro"/>
</dbReference>
<sequence length="542" mass="63302">MNFSFSELKNFFRLVIRYKKEVIIGIILIFIPPLIMVQIPLKVKEIFDEIIPEKDIERLVISILMIAIMFLTSKIIEFIHGVLFYEINCKIVKNIRAELFNKVINSNFKELNNFKIGDLITRIEDDIKNTRVFFVDNVARMLSNFISLLISIYMMIRLSYILSSISLCSLVLYIIISIKFRRKIEVYSEKYIEKITKSKSILIEFLNNIDVIKINNHNKFISEIYDKTLVDKRDANIQLGKTRKFGTTLIESLLNITPYFIIFLGGIFVINDYFTIGSIIAFIEYIKKAMKNLENINEYNFDIGNAKISLRRINEIYNLQENNLIDNSKNKTIFVENLTVSRSNRKLINKFNLEVLPYDKIAIWGISGSGKTTFLKILLGIDYNYSGNIYTSEYTNKNYFYIGSYIKSDPYVIQGNLKDNILMGKKYNKEKYYKVLKDTALINLNDTINIKNCSHGEKQKICLARALYSESNIILIDEGLSNIDVIDLNKIMDNLINIRDLTIVMITHNLDIVKKFKKIIHFDQKEISLKSLYEFQKDVDIK</sequence>
<dbReference type="Gene3D" id="3.40.50.300">
    <property type="entry name" value="P-loop containing nucleotide triphosphate hydrolases"/>
    <property type="match status" value="1"/>
</dbReference>
<gene>
    <name evidence="10" type="ORF">HYG85_13220</name>
</gene>
<evidence type="ECO:0000256" key="7">
    <source>
        <dbReference type="SAM" id="Phobius"/>
    </source>
</evidence>